<dbReference type="InterPro" id="IPR045079">
    <property type="entry name" value="Oxoprolinase-like"/>
</dbReference>
<dbReference type="SUPFAM" id="SSF53067">
    <property type="entry name" value="Actin-like ATPase domain"/>
    <property type="match status" value="1"/>
</dbReference>
<dbReference type="RefSeq" id="WP_034773093.1">
    <property type="nucleotide sequence ID" value="NZ_CCRF01000098.1"/>
</dbReference>
<dbReference type="GO" id="GO:0005829">
    <property type="term" value="C:cytosol"/>
    <property type="evidence" value="ECO:0007669"/>
    <property type="project" value="TreeGrafter"/>
</dbReference>
<dbReference type="PANTHER" id="PTHR11365">
    <property type="entry name" value="5-OXOPROLINASE RELATED"/>
    <property type="match status" value="1"/>
</dbReference>
<dbReference type="Gene3D" id="3.30.420.40">
    <property type="match status" value="1"/>
</dbReference>
<name>A0A090IY53_9BACI</name>
<dbReference type="InterPro" id="IPR043129">
    <property type="entry name" value="ATPase_NBD"/>
</dbReference>
<dbReference type="InterPro" id="IPR008040">
    <property type="entry name" value="Hydant_A_N"/>
</dbReference>
<dbReference type="AlphaFoldDB" id="A0A090IY53"/>
<gene>
    <name evidence="3" type="primary">HyuA2</name>
    <name evidence="3" type="ORF">BT1A1_3239</name>
</gene>
<proteinExistence type="predicted"/>
<evidence type="ECO:0000313" key="4">
    <source>
        <dbReference type="Proteomes" id="UP000040576"/>
    </source>
</evidence>
<feature type="domain" description="Hydantoinase/oxoprolinase N-terminal" evidence="2">
    <location>
        <begin position="4"/>
        <end position="171"/>
    </location>
</feature>
<feature type="domain" description="Hydantoinase A/oxoprolinase" evidence="1">
    <location>
        <begin position="192"/>
        <end position="498"/>
    </location>
</feature>
<dbReference type="Proteomes" id="UP000040576">
    <property type="component" value="Unassembled WGS sequence"/>
</dbReference>
<dbReference type="Pfam" id="PF05378">
    <property type="entry name" value="Hydant_A_N"/>
    <property type="match status" value="1"/>
</dbReference>
<sequence length="713" mass="77299">MKVRVGIDVGGTFTDAVAIDNNTYELVGKVKVPTTHYAKEGVAAGIIQALEKLLKECKIDVSDVIFLAHGTTQATNAFLEGDVAKVGIFATGTGLEGNKAKVDSNIEDIELAKGRFLTTSHRYIDNTDFNNENIINVIRELQNDGAEVLVASEPYSVDDPRREKIIMELAQGLNILATATHEVSKLYGLKKRTRTGVLNASILPKMIQTINMTESSVKKAGIKAKLMIMRCDGGVMSVDEVRSRPILTMLSGPAAGVAGALMYEKVSNGIFLEVGGTSTDISVIKNGKVMINYAEIGGHKTYVNSLDVRTVGIAGGSMIKVEDGKVVEVGPRSAHIANLPYAVYSDSNDLKNSKIVYVKTNNDTNTYVALENGEGNRFAITLACVANYLGYVKEDHYAYGNQESAKIALEILARALEKDPHKLAIEILDKAAEKNLQVIEQMLKDYQIDKDGLVMVGGGGGSAAVVPYLAEKLGVNLTISKNSEVISPIGVALAMVQEVVERSISSPTEDDILRIRKEAEEAVIRAGAEPSTVEVQVEVDAQRNVVRAIGTGATELRTKELGRSLSTKEIEEKVAELYNPKPEKIEEVEKTNELHVIQTMKSEKRLFGLMNKTKSTIHVVDKEGVIKLRKNEAAVKTLHVKNVSNKLMPILEEVVGYGDGGMMVPDIYLLHGKRIIDCSGVIDLSQVMALVKVETQGLNPDDKIVVIIGKRSA</sequence>
<accession>A0A090IY53</accession>
<dbReference type="Pfam" id="PF01968">
    <property type="entry name" value="Hydantoinase_A"/>
    <property type="match status" value="1"/>
</dbReference>
<evidence type="ECO:0000259" key="1">
    <source>
        <dbReference type="Pfam" id="PF01968"/>
    </source>
</evidence>
<dbReference type="GO" id="GO:0017168">
    <property type="term" value="F:5-oxoprolinase (ATP-hydrolyzing) activity"/>
    <property type="evidence" value="ECO:0007669"/>
    <property type="project" value="TreeGrafter"/>
</dbReference>
<evidence type="ECO:0000259" key="2">
    <source>
        <dbReference type="Pfam" id="PF05378"/>
    </source>
</evidence>
<evidence type="ECO:0000313" key="3">
    <source>
        <dbReference type="EMBL" id="CEE03021.1"/>
    </source>
</evidence>
<dbReference type="InterPro" id="IPR002821">
    <property type="entry name" value="Hydantoinase_A"/>
</dbReference>
<dbReference type="PANTHER" id="PTHR11365:SF23">
    <property type="entry name" value="HYPOTHETICAL 5-OXOPROLINASE (EUROFUNG)-RELATED"/>
    <property type="match status" value="1"/>
</dbReference>
<organism evidence="3 4">
    <name type="scientific">Caldibacillus thermoamylovorans</name>
    <dbReference type="NCBI Taxonomy" id="35841"/>
    <lineage>
        <taxon>Bacteria</taxon>
        <taxon>Bacillati</taxon>
        <taxon>Bacillota</taxon>
        <taxon>Bacilli</taxon>
        <taxon>Bacillales</taxon>
        <taxon>Bacillaceae</taxon>
        <taxon>Caldibacillus</taxon>
    </lineage>
</organism>
<dbReference type="GO" id="GO:0006749">
    <property type="term" value="P:glutathione metabolic process"/>
    <property type="evidence" value="ECO:0007669"/>
    <property type="project" value="TreeGrafter"/>
</dbReference>
<protein>
    <submittedName>
        <fullName evidence="3">N-methylhydaintoinase A</fullName>
    </submittedName>
</protein>
<keyword evidence="4" id="KW-1185">Reference proteome</keyword>
<reference evidence="3 4" key="1">
    <citation type="submission" date="2014-07" db="EMBL/GenBank/DDBJ databases">
        <authorList>
            <person name="Wibberg Daniel"/>
        </authorList>
    </citation>
    <scope>NUCLEOTIDE SEQUENCE [LARGE SCALE GENOMIC DNA]</scope>
</reference>
<dbReference type="EMBL" id="CCRF01000098">
    <property type="protein sequence ID" value="CEE03021.1"/>
    <property type="molecule type" value="Genomic_DNA"/>
</dbReference>